<name>A0AAV7REE1_PLEWA</name>
<sequence>MRSSRNGHESPKGNFSPPRASRSLQERQTPERYRQLNSRDSFFPDAQNRRRRLNGCGRVIEEKKRPLRKETELSKDTT</sequence>
<comment type="caution">
    <text evidence="2">The sequence shown here is derived from an EMBL/GenBank/DDBJ whole genome shotgun (WGS) entry which is preliminary data.</text>
</comment>
<feature type="region of interest" description="Disordered" evidence="1">
    <location>
        <begin position="1"/>
        <end position="57"/>
    </location>
</feature>
<feature type="compositionally biased region" description="Basic and acidic residues" evidence="1">
    <location>
        <begin position="1"/>
        <end position="11"/>
    </location>
</feature>
<gene>
    <name evidence="2" type="ORF">NDU88_003956</name>
</gene>
<feature type="compositionally biased region" description="Basic and acidic residues" evidence="1">
    <location>
        <begin position="24"/>
        <end position="34"/>
    </location>
</feature>
<proteinExistence type="predicted"/>
<dbReference type="Proteomes" id="UP001066276">
    <property type="component" value="Chromosome 5"/>
</dbReference>
<dbReference type="EMBL" id="JANPWB010000009">
    <property type="protein sequence ID" value="KAJ1151169.1"/>
    <property type="molecule type" value="Genomic_DNA"/>
</dbReference>
<evidence type="ECO:0000313" key="3">
    <source>
        <dbReference type="Proteomes" id="UP001066276"/>
    </source>
</evidence>
<keyword evidence="3" id="KW-1185">Reference proteome</keyword>
<accession>A0AAV7REE1</accession>
<organism evidence="2 3">
    <name type="scientific">Pleurodeles waltl</name>
    <name type="common">Iberian ribbed newt</name>
    <dbReference type="NCBI Taxonomy" id="8319"/>
    <lineage>
        <taxon>Eukaryota</taxon>
        <taxon>Metazoa</taxon>
        <taxon>Chordata</taxon>
        <taxon>Craniata</taxon>
        <taxon>Vertebrata</taxon>
        <taxon>Euteleostomi</taxon>
        <taxon>Amphibia</taxon>
        <taxon>Batrachia</taxon>
        <taxon>Caudata</taxon>
        <taxon>Salamandroidea</taxon>
        <taxon>Salamandridae</taxon>
        <taxon>Pleurodelinae</taxon>
        <taxon>Pleurodeles</taxon>
    </lineage>
</organism>
<evidence type="ECO:0000256" key="1">
    <source>
        <dbReference type="SAM" id="MobiDB-lite"/>
    </source>
</evidence>
<dbReference type="AlphaFoldDB" id="A0AAV7REE1"/>
<evidence type="ECO:0000313" key="2">
    <source>
        <dbReference type="EMBL" id="KAJ1151169.1"/>
    </source>
</evidence>
<protein>
    <submittedName>
        <fullName evidence="2">Uncharacterized protein</fullName>
    </submittedName>
</protein>
<reference evidence="2" key="1">
    <citation type="journal article" date="2022" name="bioRxiv">
        <title>Sequencing and chromosome-scale assembly of the giantPleurodeles waltlgenome.</title>
        <authorList>
            <person name="Brown T."/>
            <person name="Elewa A."/>
            <person name="Iarovenko S."/>
            <person name="Subramanian E."/>
            <person name="Araus A.J."/>
            <person name="Petzold A."/>
            <person name="Susuki M."/>
            <person name="Suzuki K.-i.T."/>
            <person name="Hayashi T."/>
            <person name="Toyoda A."/>
            <person name="Oliveira C."/>
            <person name="Osipova E."/>
            <person name="Leigh N.D."/>
            <person name="Simon A."/>
            <person name="Yun M.H."/>
        </authorList>
    </citation>
    <scope>NUCLEOTIDE SEQUENCE</scope>
    <source>
        <strain evidence="2">20211129_DDA</strain>
        <tissue evidence="2">Liver</tissue>
    </source>
</reference>